<dbReference type="Proteomes" id="UP000005408">
    <property type="component" value="Unassembled WGS sequence"/>
</dbReference>
<dbReference type="OrthoDB" id="9904542at2759"/>
<dbReference type="EnsemblMetazoa" id="G10781.3">
    <property type="protein sequence ID" value="G10781.3:cds"/>
    <property type="gene ID" value="G10781"/>
</dbReference>
<name>A0A8W8HSD2_MAGGI</name>
<keyword evidence="3" id="KW-1185">Reference proteome</keyword>
<dbReference type="EnsemblMetazoa" id="G10781.4">
    <property type="protein sequence ID" value="G10781.4:cds"/>
    <property type="gene ID" value="G10781"/>
</dbReference>
<dbReference type="EnsemblMetazoa" id="G10781.1">
    <property type="protein sequence ID" value="G10781.1:cds"/>
    <property type="gene ID" value="G10781"/>
</dbReference>
<proteinExistence type="predicted"/>
<dbReference type="EnsemblMetazoa" id="G10781.6">
    <property type="protein sequence ID" value="G10781.6:cds"/>
    <property type="gene ID" value="G10781"/>
</dbReference>
<organism evidence="2 3">
    <name type="scientific">Magallana gigas</name>
    <name type="common">Pacific oyster</name>
    <name type="synonym">Crassostrea gigas</name>
    <dbReference type="NCBI Taxonomy" id="29159"/>
    <lineage>
        <taxon>Eukaryota</taxon>
        <taxon>Metazoa</taxon>
        <taxon>Spiralia</taxon>
        <taxon>Lophotrochozoa</taxon>
        <taxon>Mollusca</taxon>
        <taxon>Bivalvia</taxon>
        <taxon>Autobranchia</taxon>
        <taxon>Pteriomorphia</taxon>
        <taxon>Ostreida</taxon>
        <taxon>Ostreoidea</taxon>
        <taxon>Ostreidae</taxon>
        <taxon>Magallana</taxon>
    </lineage>
</organism>
<keyword evidence="1" id="KW-0812">Transmembrane</keyword>
<feature type="transmembrane region" description="Helical" evidence="1">
    <location>
        <begin position="302"/>
        <end position="327"/>
    </location>
</feature>
<dbReference type="AlphaFoldDB" id="A0A8W8HSD2"/>
<evidence type="ECO:0000313" key="2">
    <source>
        <dbReference type="EnsemblMetazoa" id="G10781.1:cds"/>
    </source>
</evidence>
<dbReference type="EnsemblMetazoa" id="G10781.2">
    <property type="protein sequence ID" value="G10781.2:cds"/>
    <property type="gene ID" value="G10781"/>
</dbReference>
<keyword evidence="1" id="KW-0472">Membrane</keyword>
<accession>A0A8W8HSD2</accession>
<protein>
    <submittedName>
        <fullName evidence="2">Uncharacterized protein</fullName>
    </submittedName>
</protein>
<reference evidence="2" key="1">
    <citation type="submission" date="2022-08" db="UniProtKB">
        <authorList>
            <consortium name="EnsemblMetazoa"/>
        </authorList>
    </citation>
    <scope>IDENTIFICATION</scope>
    <source>
        <strain evidence="2">05x7-T-G4-1.051#20</strain>
    </source>
</reference>
<dbReference type="EnsemblMetazoa" id="G10781.8">
    <property type="protein sequence ID" value="G10781.8:cds"/>
    <property type="gene ID" value="G10781"/>
</dbReference>
<sequence length="365" mass="41503">MNINFGLRHLLLWQTYHFCNWISAVPLEKPTIPSNSLENSSETKGDLFTDKHIEKPATINGNYSAVVTITTLKTFSLPIQANDAKQTPKLSNELSTTEWPANHSNIDFKDNGNKSAFLKNQHGTSKEHNLRLSNKSPEDKFVERMVRDKRSTTEVYNELDLFQTNKSENATLILTDNSTMENNTMIYGNETNHNLSSSLEATNIANITEHTNFTTPEMTYSQTTNANTQPATKDDVITVSTTLSPQTQEQTTHEYRVLHHFTGFAQNVPVRSQYPHHNHHHLNLVPMEDSPFGNLLWKDKKYLISILVPISIGIVGAGCIIGMAYMARFCYRNERQIQIMKERVTQPQETNTDNIVLLDDSDDEF</sequence>
<dbReference type="OMA" id="IKMNTHI"/>
<keyword evidence="1" id="KW-1133">Transmembrane helix</keyword>
<evidence type="ECO:0000256" key="1">
    <source>
        <dbReference type="SAM" id="Phobius"/>
    </source>
</evidence>
<evidence type="ECO:0000313" key="3">
    <source>
        <dbReference type="Proteomes" id="UP000005408"/>
    </source>
</evidence>